<sequence length="157" mass="17038">MLPTRKVPLVRQPPMQEPLPFDPKIVQQGLSELHIYPTRQGGGLMQIEVTMSFGLQPGWITEIERSVVEYYTGDQSNSGQQANNIAEYLERKLGGFWSVMIVDDPGIAAFTVSRKPIYAMIQVNGGEGILISSSGIPAGGPSGISIGSPFRQPPHMG</sequence>
<proteinExistence type="predicted"/>
<accession>A0AAF3ES82</accession>
<reference evidence="2" key="1">
    <citation type="submission" date="2024-02" db="UniProtKB">
        <authorList>
            <consortium name="WormBaseParasite"/>
        </authorList>
    </citation>
    <scope>IDENTIFICATION</scope>
</reference>
<keyword evidence="1" id="KW-1185">Reference proteome</keyword>
<name>A0AAF3ES82_9BILA</name>
<evidence type="ECO:0000313" key="2">
    <source>
        <dbReference type="WBParaSite" id="MBELARI_LOCUS1649"/>
    </source>
</evidence>
<protein>
    <submittedName>
        <fullName evidence="2">Uncharacterized protein</fullName>
    </submittedName>
</protein>
<organism evidence="1 2">
    <name type="scientific">Mesorhabditis belari</name>
    <dbReference type="NCBI Taxonomy" id="2138241"/>
    <lineage>
        <taxon>Eukaryota</taxon>
        <taxon>Metazoa</taxon>
        <taxon>Ecdysozoa</taxon>
        <taxon>Nematoda</taxon>
        <taxon>Chromadorea</taxon>
        <taxon>Rhabditida</taxon>
        <taxon>Rhabditina</taxon>
        <taxon>Rhabditomorpha</taxon>
        <taxon>Rhabditoidea</taxon>
        <taxon>Rhabditidae</taxon>
        <taxon>Mesorhabditinae</taxon>
        <taxon>Mesorhabditis</taxon>
    </lineage>
</organism>
<dbReference type="AlphaFoldDB" id="A0AAF3ES82"/>
<dbReference type="WBParaSite" id="MBELARI_LOCUS1649">
    <property type="protein sequence ID" value="MBELARI_LOCUS1649"/>
    <property type="gene ID" value="MBELARI_LOCUS1649"/>
</dbReference>
<dbReference type="Proteomes" id="UP000887575">
    <property type="component" value="Unassembled WGS sequence"/>
</dbReference>
<evidence type="ECO:0000313" key="1">
    <source>
        <dbReference type="Proteomes" id="UP000887575"/>
    </source>
</evidence>